<proteinExistence type="predicted"/>
<geneLocation type="plasmid" evidence="1">
    <name>pKP-13-14-NDM-9</name>
</geneLocation>
<organism evidence="1">
    <name type="scientific">Klebsiella pneumoniae</name>
    <dbReference type="NCBI Taxonomy" id="573"/>
    <lineage>
        <taxon>Bacteria</taxon>
        <taxon>Pseudomonadati</taxon>
        <taxon>Pseudomonadota</taxon>
        <taxon>Gammaproteobacteria</taxon>
        <taxon>Enterobacterales</taxon>
        <taxon>Enterobacteriaceae</taxon>
        <taxon>Klebsiella/Raoultella group</taxon>
        <taxon>Klebsiella</taxon>
        <taxon>Klebsiella pneumoniae complex</taxon>
    </lineage>
</organism>
<dbReference type="AlphaFoldDB" id="A0A6G6APX9"/>
<dbReference type="EMBL" id="MN175386">
    <property type="protein sequence ID" value="QID23741.1"/>
    <property type="molecule type" value="Genomic_DNA"/>
</dbReference>
<name>A0A6G6APX9_KLEPN</name>
<keyword evidence="1" id="KW-0614">Plasmid</keyword>
<protein>
    <submittedName>
        <fullName evidence="1">Uncharacterized protein</fullName>
    </submittedName>
</protein>
<sequence length="52" mass="5956">MNCIPKVGLQLSKGAVHSGREQSMIQNNEEKTKNSLYFKKYFPQCAMIYAET</sequence>
<accession>A0A6G6APX9</accession>
<evidence type="ECO:0000313" key="1">
    <source>
        <dbReference type="EMBL" id="QID23741.1"/>
    </source>
</evidence>
<reference evidence="1" key="1">
    <citation type="submission" date="2019-07" db="EMBL/GenBank/DDBJ databases">
        <authorList>
            <person name="Cheng J."/>
        </authorList>
    </citation>
    <scope>NUCLEOTIDE SEQUENCE</scope>
    <source>
        <strain evidence="1">KP-13-14</strain>
        <plasmid evidence="1">pKP-13-14-NDM-9</plasmid>
    </source>
</reference>